<dbReference type="RefSeq" id="WP_128520522.1">
    <property type="nucleotide sequence ID" value="NZ_RJQC01000002.1"/>
</dbReference>
<dbReference type="Pfam" id="PF02603">
    <property type="entry name" value="Hpr_kinase_N"/>
    <property type="match status" value="1"/>
</dbReference>
<keyword evidence="6 12" id="KW-0418">Kinase</keyword>
<accession>A0A3N0I0U1</accession>
<gene>
    <name evidence="12" type="primary">hprK</name>
    <name evidence="12" type="ORF">EDX97_07485</name>
</gene>
<dbReference type="NCBIfam" id="TIGR00679">
    <property type="entry name" value="hpr-ser"/>
    <property type="match status" value="1"/>
</dbReference>
<evidence type="ECO:0000256" key="1">
    <source>
        <dbReference type="ARBA" id="ARBA00001120"/>
    </source>
</evidence>
<comment type="similarity">
    <text evidence="2">Belongs to the HPrK/P family.</text>
</comment>
<dbReference type="OrthoDB" id="9778803at2"/>
<comment type="catalytic activity">
    <reaction evidence="1">
        <text>[HPr protein]-L-serine + ATP = [HPr protein]-O-phospho-L-serine + ADP + H(+)</text>
        <dbReference type="Rhea" id="RHEA:46600"/>
        <dbReference type="Rhea" id="RHEA-COMP:11602"/>
        <dbReference type="Rhea" id="RHEA-COMP:11603"/>
        <dbReference type="ChEBI" id="CHEBI:15378"/>
        <dbReference type="ChEBI" id="CHEBI:29999"/>
        <dbReference type="ChEBI" id="CHEBI:30616"/>
        <dbReference type="ChEBI" id="CHEBI:83421"/>
        <dbReference type="ChEBI" id="CHEBI:456216"/>
    </reaction>
</comment>
<evidence type="ECO:0000256" key="9">
    <source>
        <dbReference type="ARBA" id="ARBA00047657"/>
    </source>
</evidence>
<feature type="domain" description="HPr(Ser) kinase/phosphorylase N-terminal" evidence="10">
    <location>
        <begin position="4"/>
        <end position="129"/>
    </location>
</feature>
<evidence type="ECO:0000256" key="6">
    <source>
        <dbReference type="ARBA" id="ARBA00022777"/>
    </source>
</evidence>
<keyword evidence="3" id="KW-0723">Serine/threonine-protein kinase</keyword>
<comment type="catalytic activity">
    <reaction evidence="9">
        <text>[HPr protein]-O-phospho-L-serine + phosphate + H(+) = [HPr protein]-L-serine + diphosphate</text>
        <dbReference type="Rhea" id="RHEA:46604"/>
        <dbReference type="Rhea" id="RHEA-COMP:11602"/>
        <dbReference type="Rhea" id="RHEA-COMP:11603"/>
        <dbReference type="ChEBI" id="CHEBI:15378"/>
        <dbReference type="ChEBI" id="CHEBI:29999"/>
        <dbReference type="ChEBI" id="CHEBI:33019"/>
        <dbReference type="ChEBI" id="CHEBI:43474"/>
        <dbReference type="ChEBI" id="CHEBI:83421"/>
    </reaction>
</comment>
<dbReference type="GO" id="GO:0006109">
    <property type="term" value="P:regulation of carbohydrate metabolic process"/>
    <property type="evidence" value="ECO:0007669"/>
    <property type="project" value="InterPro"/>
</dbReference>
<name>A0A3N0I0U1_9FIRM</name>
<dbReference type="AlphaFoldDB" id="A0A3N0I0U1"/>
<evidence type="ECO:0000313" key="13">
    <source>
        <dbReference type="Proteomes" id="UP000276568"/>
    </source>
</evidence>
<dbReference type="GO" id="GO:0004674">
    <property type="term" value="F:protein serine/threonine kinase activity"/>
    <property type="evidence" value="ECO:0007669"/>
    <property type="project" value="UniProtKB-KW"/>
</dbReference>
<evidence type="ECO:0000256" key="2">
    <source>
        <dbReference type="ARBA" id="ARBA00006883"/>
    </source>
</evidence>
<comment type="caution">
    <text evidence="12">The sequence shown here is derived from an EMBL/GenBank/DDBJ whole genome shotgun (WGS) entry which is preliminary data.</text>
</comment>
<proteinExistence type="inferred from homology"/>
<dbReference type="GO" id="GO:0000155">
    <property type="term" value="F:phosphorelay sensor kinase activity"/>
    <property type="evidence" value="ECO:0007669"/>
    <property type="project" value="InterPro"/>
</dbReference>
<dbReference type="InterPro" id="IPR011126">
    <property type="entry name" value="Hpr_kin/Pase_Hpr_N"/>
</dbReference>
<organism evidence="12 13">
    <name type="scientific">Absicoccus porci</name>
    <dbReference type="NCBI Taxonomy" id="2486576"/>
    <lineage>
        <taxon>Bacteria</taxon>
        <taxon>Bacillati</taxon>
        <taxon>Bacillota</taxon>
        <taxon>Erysipelotrichia</taxon>
        <taxon>Erysipelotrichales</taxon>
        <taxon>Erysipelotrichaceae</taxon>
        <taxon>Absicoccus</taxon>
    </lineage>
</organism>
<dbReference type="GO" id="GO:0005524">
    <property type="term" value="F:ATP binding"/>
    <property type="evidence" value="ECO:0007669"/>
    <property type="project" value="UniProtKB-KW"/>
</dbReference>
<sequence>MNKVTVRDLAEKFHWKVVVGEQEAFNRPVKVADTNRPGLELAGYFPDSMTKRLVIIGEKESKYIEEEMDQVSQRRAFEFLTSDETPAIVVCHEQPVPESLIDIAQRKNFPVFTTKVNTSQAIINVTNYLDEQLAESMIIHGELMRIFGVGVLITGRSGMGKSEIALELVKKGHQIIADDRVDCYHIHNGLIGRCPELLQGYMEMRGIGVIDVTRMYGVSSFSPQAQIRLHLVLEPFKDSVQYDRVGIEEKEYTEIFGVKILKQRIPVSSGRPMSTIIETAVTNYLLMQNGIDSAKEFEQRVISQIEKNKEEEDDA</sequence>
<dbReference type="CDD" id="cd01918">
    <property type="entry name" value="HprK_C"/>
    <property type="match status" value="1"/>
</dbReference>
<dbReference type="PANTHER" id="PTHR30305">
    <property type="entry name" value="PROTEIN YJDM-RELATED"/>
    <property type="match status" value="1"/>
</dbReference>
<evidence type="ECO:0000256" key="4">
    <source>
        <dbReference type="ARBA" id="ARBA00022679"/>
    </source>
</evidence>
<evidence type="ECO:0000259" key="11">
    <source>
        <dbReference type="Pfam" id="PF07475"/>
    </source>
</evidence>
<keyword evidence="5" id="KW-0547">Nucleotide-binding</keyword>
<protein>
    <submittedName>
        <fullName evidence="12">HPr(Ser) kinase/phosphatase</fullName>
    </submittedName>
</protein>
<dbReference type="SUPFAM" id="SSF75138">
    <property type="entry name" value="HprK N-terminal domain-like"/>
    <property type="match status" value="1"/>
</dbReference>
<dbReference type="SUPFAM" id="SSF53795">
    <property type="entry name" value="PEP carboxykinase-like"/>
    <property type="match status" value="1"/>
</dbReference>
<dbReference type="InterPro" id="IPR011104">
    <property type="entry name" value="Hpr_kin/Pase_C"/>
</dbReference>
<evidence type="ECO:0000256" key="5">
    <source>
        <dbReference type="ARBA" id="ARBA00022741"/>
    </source>
</evidence>
<reference evidence="12 13" key="1">
    <citation type="submission" date="2018-11" db="EMBL/GenBank/DDBJ databases">
        <title>Clostridium sp. nov., a member of the family Erysipelotrichaceae isolated from pig faeces.</title>
        <authorList>
            <person name="Chang Y.-H."/>
        </authorList>
    </citation>
    <scope>NUCLEOTIDE SEQUENCE [LARGE SCALE GENOMIC DNA]</scope>
    <source>
        <strain evidence="12 13">YH-panp20</strain>
    </source>
</reference>
<keyword evidence="13" id="KW-1185">Reference proteome</keyword>
<evidence type="ECO:0000259" key="10">
    <source>
        <dbReference type="Pfam" id="PF02603"/>
    </source>
</evidence>
<dbReference type="Proteomes" id="UP000276568">
    <property type="component" value="Unassembled WGS sequence"/>
</dbReference>
<dbReference type="Gene3D" id="3.40.50.300">
    <property type="entry name" value="P-loop containing nucleotide triphosphate hydrolases"/>
    <property type="match status" value="1"/>
</dbReference>
<evidence type="ECO:0000256" key="8">
    <source>
        <dbReference type="ARBA" id="ARBA00023268"/>
    </source>
</evidence>
<dbReference type="InterPro" id="IPR003755">
    <property type="entry name" value="HPr(Ser)_kin/Pase"/>
</dbReference>
<dbReference type="InterPro" id="IPR028979">
    <property type="entry name" value="Ser_kin/Pase_Hpr-like_N_sf"/>
</dbReference>
<keyword evidence="8" id="KW-0511">Multifunctional enzyme</keyword>
<feature type="domain" description="HPr kinase/phosphorylase C-terminal" evidence="11">
    <location>
        <begin position="131"/>
        <end position="300"/>
    </location>
</feature>
<dbReference type="Gene3D" id="3.40.1390.20">
    <property type="entry name" value="HprK N-terminal domain-like"/>
    <property type="match status" value="1"/>
</dbReference>
<dbReference type="EMBL" id="RJQC01000002">
    <property type="protein sequence ID" value="RNM30614.1"/>
    <property type="molecule type" value="Genomic_DNA"/>
</dbReference>
<dbReference type="InterPro" id="IPR027417">
    <property type="entry name" value="P-loop_NTPase"/>
</dbReference>
<dbReference type="Pfam" id="PF07475">
    <property type="entry name" value="Hpr_kinase_C"/>
    <property type="match status" value="1"/>
</dbReference>
<dbReference type="PANTHER" id="PTHR30305:SF1">
    <property type="entry name" value="HPR KINASE_PHOSPHORYLASE"/>
    <property type="match status" value="1"/>
</dbReference>
<keyword evidence="7" id="KW-0067">ATP-binding</keyword>
<evidence type="ECO:0000256" key="7">
    <source>
        <dbReference type="ARBA" id="ARBA00022840"/>
    </source>
</evidence>
<keyword evidence="4" id="KW-0808">Transferase</keyword>
<evidence type="ECO:0000313" key="12">
    <source>
        <dbReference type="EMBL" id="RNM30614.1"/>
    </source>
</evidence>
<evidence type="ECO:0000256" key="3">
    <source>
        <dbReference type="ARBA" id="ARBA00022527"/>
    </source>
</evidence>